<dbReference type="EMBL" id="QAOG01000002">
    <property type="protein sequence ID" value="PTQ61281.1"/>
    <property type="molecule type" value="Genomic_DNA"/>
</dbReference>
<dbReference type="Gene3D" id="3.30.1300.30">
    <property type="entry name" value="GSPII I/J protein-like"/>
    <property type="match status" value="1"/>
</dbReference>
<dbReference type="PIRSF" id="PIRSF002786">
    <property type="entry name" value="XcpX"/>
    <property type="match status" value="1"/>
</dbReference>
<sequence length="335" mass="35584">MRAPDCGDISRGQERGAALLTVLMLVAIIAVMAGAALEKLRLSTRLAGNAATGEQARAYAFAAETMALTRVSNLLGQSPKRVTLAGNWSNTPFGLPVPGGFATARVRDGGNCFNLNGLVMQAQGAPGTYITNPEIRPQFVRLMRLLDVPVQVAEQIASGTADWIDSDQDQQAMGAEDGAYLGRETPYRTAGTLMSDPSELRPVAGMTPAIYTTLRPWICTLPIAEPSPINVNTLLPEQAPLFAMLYPDTLQVGSAQQILLRRPPQGYADVGAITKAAALQGAANLAPGAVATVKSTWFTLDIDVTLGSTQMQERALIDANRLPAQLVSRQWGEPS</sequence>
<evidence type="ECO:0000256" key="4">
    <source>
        <dbReference type="ARBA" id="ARBA00022475"/>
    </source>
</evidence>
<evidence type="ECO:0000256" key="2">
    <source>
        <dbReference type="ARBA" id="ARBA00007246"/>
    </source>
</evidence>
<evidence type="ECO:0000256" key="9">
    <source>
        <dbReference type="ARBA" id="ARBA00023136"/>
    </source>
</evidence>
<evidence type="ECO:0000256" key="8">
    <source>
        <dbReference type="ARBA" id="ARBA00022989"/>
    </source>
</evidence>
<dbReference type="InterPro" id="IPR045584">
    <property type="entry name" value="Pilin-like"/>
</dbReference>
<dbReference type="NCBIfam" id="NF037980">
    <property type="entry name" value="T2SS_GspK"/>
    <property type="match status" value="1"/>
</dbReference>
<evidence type="ECO:0000313" key="15">
    <source>
        <dbReference type="Proteomes" id="UP000244189"/>
    </source>
</evidence>
<keyword evidence="15" id="KW-1185">Reference proteome</keyword>
<keyword evidence="7" id="KW-0653">Protein transport</keyword>
<keyword evidence="4 10" id="KW-1003">Cell membrane</keyword>
<dbReference type="Pfam" id="PF21687">
    <property type="entry name" value="T2SSK_1st"/>
    <property type="match status" value="1"/>
</dbReference>
<dbReference type="AlphaFoldDB" id="A0A2T5GPM0"/>
<evidence type="ECO:0000256" key="5">
    <source>
        <dbReference type="ARBA" id="ARBA00022519"/>
    </source>
</evidence>
<dbReference type="PANTHER" id="PTHR38831:SF1">
    <property type="entry name" value="TYPE II SECRETION SYSTEM PROTEIN K-RELATED"/>
    <property type="match status" value="1"/>
</dbReference>
<evidence type="ECO:0000256" key="11">
    <source>
        <dbReference type="SAM" id="Phobius"/>
    </source>
</evidence>
<comment type="caution">
    <text evidence="14">The sequence shown here is derived from an EMBL/GenBank/DDBJ whole genome shotgun (WGS) entry which is preliminary data.</text>
</comment>
<feature type="domain" description="T2SS protein K second SAM-like" evidence="12">
    <location>
        <begin position="229"/>
        <end position="285"/>
    </location>
</feature>
<dbReference type="InterPro" id="IPR038072">
    <property type="entry name" value="GspK_central_sf"/>
</dbReference>
<dbReference type="Gene3D" id="1.10.40.60">
    <property type="entry name" value="EpsJ-like"/>
    <property type="match status" value="2"/>
</dbReference>
<keyword evidence="6 11" id="KW-0812">Transmembrane</keyword>
<dbReference type="InterPro" id="IPR049031">
    <property type="entry name" value="T2SSK_SAM-like_1st"/>
</dbReference>
<evidence type="ECO:0000256" key="7">
    <source>
        <dbReference type="ARBA" id="ARBA00022927"/>
    </source>
</evidence>
<gene>
    <name evidence="14" type="ORF">C8J26_1608</name>
</gene>
<dbReference type="Proteomes" id="UP000244189">
    <property type="component" value="Unassembled WGS sequence"/>
</dbReference>
<protein>
    <recommendedName>
        <fullName evidence="10">Type II secretion system protein K</fullName>
    </recommendedName>
</protein>
<evidence type="ECO:0000259" key="13">
    <source>
        <dbReference type="Pfam" id="PF21687"/>
    </source>
</evidence>
<evidence type="ECO:0000256" key="3">
    <source>
        <dbReference type="ARBA" id="ARBA00022448"/>
    </source>
</evidence>
<dbReference type="InterPro" id="IPR049179">
    <property type="entry name" value="T2SSK_SAM-like_2nd"/>
</dbReference>
<dbReference type="InterPro" id="IPR005628">
    <property type="entry name" value="GspK"/>
</dbReference>
<evidence type="ECO:0000313" key="14">
    <source>
        <dbReference type="EMBL" id="PTQ61281.1"/>
    </source>
</evidence>
<reference evidence="14 15" key="1">
    <citation type="submission" date="2018-04" db="EMBL/GenBank/DDBJ databases">
        <title>Genomic Encyclopedia of Type Strains, Phase III (KMG-III): the genomes of soil and plant-associated and newly described type strains.</title>
        <authorList>
            <person name="Whitman W."/>
        </authorList>
    </citation>
    <scope>NUCLEOTIDE SEQUENCE [LARGE SCALE GENOMIC DNA]</scope>
    <source>
        <strain evidence="14 15">MA101b</strain>
    </source>
</reference>
<proteinExistence type="inferred from homology"/>
<comment type="similarity">
    <text evidence="2 10">Belongs to the GSP K family.</text>
</comment>
<accession>A0A2T5GPM0</accession>
<feature type="domain" description="T2SS protein K first SAM-like" evidence="13">
    <location>
        <begin position="111"/>
        <end position="222"/>
    </location>
</feature>
<organism evidence="14 15">
    <name type="scientific">Sphingomonas aurantiaca</name>
    <dbReference type="NCBI Taxonomy" id="185949"/>
    <lineage>
        <taxon>Bacteria</taxon>
        <taxon>Pseudomonadati</taxon>
        <taxon>Pseudomonadota</taxon>
        <taxon>Alphaproteobacteria</taxon>
        <taxon>Sphingomonadales</taxon>
        <taxon>Sphingomonadaceae</taxon>
        <taxon>Sphingomonas</taxon>
    </lineage>
</organism>
<dbReference type="RefSeq" id="WP_279628938.1">
    <property type="nucleotide sequence ID" value="NZ_QAOG01000002.1"/>
</dbReference>
<dbReference type="PANTHER" id="PTHR38831">
    <property type="entry name" value="TYPE II SECRETION SYSTEM PROTEIN K"/>
    <property type="match status" value="1"/>
</dbReference>
<name>A0A2T5GPM0_9SPHN</name>
<feature type="transmembrane region" description="Helical" evidence="11">
    <location>
        <begin position="17"/>
        <end position="37"/>
    </location>
</feature>
<keyword evidence="8 11" id="KW-1133">Transmembrane helix</keyword>
<dbReference type="SUPFAM" id="SSF54523">
    <property type="entry name" value="Pili subunits"/>
    <property type="match status" value="1"/>
</dbReference>
<comment type="subcellular location">
    <subcellularLocation>
        <location evidence="1 10">Cell inner membrane</location>
    </subcellularLocation>
</comment>
<dbReference type="GO" id="GO:0009306">
    <property type="term" value="P:protein secretion"/>
    <property type="evidence" value="ECO:0007669"/>
    <property type="project" value="InterPro"/>
</dbReference>
<dbReference type="SUPFAM" id="SSF158544">
    <property type="entry name" value="GspK insert domain-like"/>
    <property type="match status" value="2"/>
</dbReference>
<keyword evidence="5 10" id="KW-0997">Cell inner membrane</keyword>
<evidence type="ECO:0000259" key="12">
    <source>
        <dbReference type="Pfam" id="PF03934"/>
    </source>
</evidence>
<evidence type="ECO:0000256" key="6">
    <source>
        <dbReference type="ARBA" id="ARBA00022692"/>
    </source>
</evidence>
<dbReference type="Pfam" id="PF03934">
    <property type="entry name" value="T2SSK"/>
    <property type="match status" value="1"/>
</dbReference>
<keyword evidence="3 10" id="KW-0813">Transport</keyword>
<dbReference type="GO" id="GO:0005886">
    <property type="term" value="C:plasma membrane"/>
    <property type="evidence" value="ECO:0007669"/>
    <property type="project" value="UniProtKB-SubCell"/>
</dbReference>
<keyword evidence="9 10" id="KW-0472">Membrane</keyword>
<evidence type="ECO:0000256" key="1">
    <source>
        <dbReference type="ARBA" id="ARBA00004533"/>
    </source>
</evidence>
<evidence type="ECO:0000256" key="10">
    <source>
        <dbReference type="PIRNR" id="PIRNR002786"/>
    </source>
</evidence>